<protein>
    <submittedName>
        <fullName evidence="2">Uncharacterized protein</fullName>
    </submittedName>
</protein>
<accession>A0AAV6V1J3</accession>
<evidence type="ECO:0000313" key="3">
    <source>
        <dbReference type="Proteomes" id="UP000827092"/>
    </source>
</evidence>
<reference evidence="2 3" key="1">
    <citation type="journal article" date="2022" name="Nat. Ecol. Evol.">
        <title>A masculinizing supergene underlies an exaggerated male reproductive morph in a spider.</title>
        <authorList>
            <person name="Hendrickx F."/>
            <person name="De Corte Z."/>
            <person name="Sonet G."/>
            <person name="Van Belleghem S.M."/>
            <person name="Kostlbacher S."/>
            <person name="Vangestel C."/>
        </authorList>
    </citation>
    <scope>NUCLEOTIDE SEQUENCE [LARGE SCALE GENOMIC DNA]</scope>
    <source>
        <strain evidence="2">W744_W776</strain>
    </source>
</reference>
<evidence type="ECO:0000313" key="2">
    <source>
        <dbReference type="EMBL" id="KAG8190339.1"/>
    </source>
</evidence>
<feature type="region of interest" description="Disordered" evidence="1">
    <location>
        <begin position="724"/>
        <end position="758"/>
    </location>
</feature>
<sequence>MSINPPKRFLKSSLSEDDAAKLPGDVWQISAPSKNSLFWSLILSYVIAFRRTDVWTRGYELLLGNSPERAYVMKKKNINTIPDQNHLKNQVLGFNPFLSRFPFNEEMKKVLRVFDLRLNRYGNDMKSRNDQWDNAFKLKAAAKMLECQIILITINNYRTTDVTYYGETSSNKIPKLIIFLKKGVLKDDKLVDAYAFGMSLEHSAGHRLKALEHVLKKTDIDVAQIRQIKASFPINEDFLQFILNSEWNHIIPIIYKSPYIAWKLADAGFNTDPCARERGLSAFAYCLGKGNTRFLQILYNYAVNNFHKSDGSLRNPSENVLECLKNVYDSIKQDRANSHDFSNLGNRKCVALKTYHEILFFNEYQTLCVKNLYDILPNSKHIAPYTIISVLRDYSKHFHCQDIATNFENHIKYSYYYENVDNFTCLMFFDRILSLNPDINPSNFKDTVSNLFMTILSYKIFPICEHGNNCSICQLTIDNCPLRFVSYNQRNKFKEFGEQYLVELQTDKSDSFSVDTNKKLIHVRQSLSDLPEITDEFLIRRLEKYLKSATKVSLDTDGVKGLLTIERALQVIGETLSISREGIIAHLVNSCLADGIAHNIHKIRNDCLSHYRPNILYGRIHLDTDIERFKRLQEALKVIHNRLKPVYLSQDYRTADTLIRKSEIDCKIYCSNTYRNVLKQRELFQTKRKNQCSAYGGEYRSLYVNILNTMQEFIEKSEYEKLNEKSQKSNDINSTKSNNNNKKSNGKSKESNADVKKSNENRKNISALKFLLPFVQYEQDVTLANELSSCVEALEILLVSDEENQDQRKCALQNISKQKNILTDSVPNSELTNQNFSEFDKYLNDVKNYKWFSNQEVQDIADKVKVHLERSKKTKEDLKEQLKKSTPPSEKDAKKLIDHILISTKTKETLLEKLKTNPTNALKYLESIKDLAIFKDMDTLSVFSTKEEGLNLLLRLELPKDLEKKVLKFLNRNLECLLDRIHHLKSILIDEDEEIQIMWRWGKSSEIQKHTRHLMGQRYILEGDVRGSLEMLIFDCFNILSKKDLEDLWKKATNLFSGVSLRDVLAHGSTMMEVVGGLLDPEDLPSQLIDKMLKLIEDEEVLQTMSDQFKDKKILDQAGLQGIIDDHIKKKKLSPEKSEKELKRWKEYASLFPLK</sequence>
<feature type="compositionally biased region" description="Low complexity" evidence="1">
    <location>
        <begin position="729"/>
        <end position="743"/>
    </location>
</feature>
<keyword evidence="3" id="KW-1185">Reference proteome</keyword>
<name>A0AAV6V1J3_9ARAC</name>
<organism evidence="2 3">
    <name type="scientific">Oedothorax gibbosus</name>
    <dbReference type="NCBI Taxonomy" id="931172"/>
    <lineage>
        <taxon>Eukaryota</taxon>
        <taxon>Metazoa</taxon>
        <taxon>Ecdysozoa</taxon>
        <taxon>Arthropoda</taxon>
        <taxon>Chelicerata</taxon>
        <taxon>Arachnida</taxon>
        <taxon>Araneae</taxon>
        <taxon>Araneomorphae</taxon>
        <taxon>Entelegynae</taxon>
        <taxon>Araneoidea</taxon>
        <taxon>Linyphiidae</taxon>
        <taxon>Erigoninae</taxon>
        <taxon>Oedothorax</taxon>
    </lineage>
</organism>
<gene>
    <name evidence="2" type="ORF">JTE90_014443</name>
</gene>
<dbReference type="Proteomes" id="UP000827092">
    <property type="component" value="Unassembled WGS sequence"/>
</dbReference>
<feature type="compositionally biased region" description="Basic and acidic residues" evidence="1">
    <location>
        <begin position="747"/>
        <end position="758"/>
    </location>
</feature>
<evidence type="ECO:0000256" key="1">
    <source>
        <dbReference type="SAM" id="MobiDB-lite"/>
    </source>
</evidence>
<dbReference type="AlphaFoldDB" id="A0AAV6V1J3"/>
<proteinExistence type="predicted"/>
<dbReference type="EMBL" id="JAFNEN010000186">
    <property type="protein sequence ID" value="KAG8190339.1"/>
    <property type="molecule type" value="Genomic_DNA"/>
</dbReference>
<comment type="caution">
    <text evidence="2">The sequence shown here is derived from an EMBL/GenBank/DDBJ whole genome shotgun (WGS) entry which is preliminary data.</text>
</comment>